<dbReference type="GO" id="GO:0006635">
    <property type="term" value="P:fatty acid beta-oxidation"/>
    <property type="evidence" value="ECO:0007669"/>
    <property type="project" value="TreeGrafter"/>
</dbReference>
<dbReference type="Gene3D" id="3.90.226.10">
    <property type="entry name" value="2-enoyl-CoA Hydratase, Chain A, domain 1"/>
    <property type="match status" value="1"/>
</dbReference>
<accession>A0A5J5HXF1</accession>
<reference evidence="4 5" key="1">
    <citation type="submission" date="2019-09" db="EMBL/GenBank/DDBJ databases">
        <title>Whole genome sequences of isolates from the Mars Exploration Rovers.</title>
        <authorList>
            <person name="Seuylemezian A."/>
            <person name="Vaishampayan P."/>
        </authorList>
    </citation>
    <scope>NUCLEOTIDE SEQUENCE [LARGE SCALE GENOMIC DNA]</scope>
    <source>
        <strain evidence="4 5">MER_TA_151</strain>
    </source>
</reference>
<name>A0A5J5HXF1_9BACI</name>
<evidence type="ECO:0000313" key="5">
    <source>
        <dbReference type="Proteomes" id="UP000326671"/>
    </source>
</evidence>
<dbReference type="PROSITE" id="PS00166">
    <property type="entry name" value="ENOYL_COA_HYDRATASE"/>
    <property type="match status" value="1"/>
</dbReference>
<dbReference type="InterPro" id="IPR001753">
    <property type="entry name" value="Enoyl-CoA_hydra/iso"/>
</dbReference>
<dbReference type="FunFam" id="1.10.12.10:FF:000001">
    <property type="entry name" value="Probable enoyl-CoA hydratase, mitochondrial"/>
    <property type="match status" value="1"/>
</dbReference>
<dbReference type="CDD" id="cd06558">
    <property type="entry name" value="crotonase-like"/>
    <property type="match status" value="1"/>
</dbReference>
<dbReference type="SUPFAM" id="SSF52096">
    <property type="entry name" value="ClpP/crotonase"/>
    <property type="match status" value="1"/>
</dbReference>
<protein>
    <submittedName>
        <fullName evidence="4">Enoyl-CoA hydratase</fullName>
        <ecNumber evidence="4">4.2.1.17</ecNumber>
    </submittedName>
</protein>
<dbReference type="PANTHER" id="PTHR11941">
    <property type="entry name" value="ENOYL-COA HYDRATASE-RELATED"/>
    <property type="match status" value="1"/>
</dbReference>
<comment type="similarity">
    <text evidence="1 3">Belongs to the enoyl-CoA hydratase/isomerase family.</text>
</comment>
<evidence type="ECO:0000256" key="1">
    <source>
        <dbReference type="ARBA" id="ARBA00005254"/>
    </source>
</evidence>
<dbReference type="InterPro" id="IPR014748">
    <property type="entry name" value="Enoyl-CoA_hydra_C"/>
</dbReference>
<proteinExistence type="inferred from homology"/>
<organism evidence="4 5">
    <name type="scientific">Niallia endozanthoxylica</name>
    <dbReference type="NCBI Taxonomy" id="2036016"/>
    <lineage>
        <taxon>Bacteria</taxon>
        <taxon>Bacillati</taxon>
        <taxon>Bacillota</taxon>
        <taxon>Bacilli</taxon>
        <taxon>Bacillales</taxon>
        <taxon>Bacillaceae</taxon>
        <taxon>Niallia</taxon>
    </lineage>
</organism>
<evidence type="ECO:0000256" key="2">
    <source>
        <dbReference type="ARBA" id="ARBA00023239"/>
    </source>
</evidence>
<dbReference type="EC" id="4.2.1.17" evidence="4"/>
<evidence type="ECO:0000256" key="3">
    <source>
        <dbReference type="RuleBase" id="RU003707"/>
    </source>
</evidence>
<dbReference type="Pfam" id="PF00378">
    <property type="entry name" value="ECH_1"/>
    <property type="match status" value="1"/>
</dbReference>
<dbReference type="RefSeq" id="WP_150439040.1">
    <property type="nucleotide sequence ID" value="NZ_VYKL01000013.1"/>
</dbReference>
<sequence>MGNVSFAQKGHIAVLTLNRPEVFNAFNYALLNELHGYVEKIRTSSDIRIVIITGAGEKAFSAGADLKERKTLTEEEVRRNIFKIGEVFNAIDSLPQPTIAAINGAAFGGGLELALSCDFRIAQTESIMGLTETSLAIIPGAGGTQRLPRLIGEAKALELILTAKRVTAEEALTIGLVNDVSRKEDLIETSMNWAERMLVNGPLALKQAKFAIKQGMNADLQTGLRIEQKAYELLIPTEDRLEALAAFAEKRKPNFKGK</sequence>
<dbReference type="AlphaFoldDB" id="A0A5J5HXF1"/>
<keyword evidence="2 4" id="KW-0456">Lyase</keyword>
<comment type="caution">
    <text evidence="4">The sequence shown here is derived from an EMBL/GenBank/DDBJ whole genome shotgun (WGS) entry which is preliminary data.</text>
</comment>
<dbReference type="InterPro" id="IPR029045">
    <property type="entry name" value="ClpP/crotonase-like_dom_sf"/>
</dbReference>
<dbReference type="FunFam" id="3.90.226.10:FF:000009">
    <property type="entry name" value="Carnitinyl-CoA dehydratase"/>
    <property type="match status" value="1"/>
</dbReference>
<dbReference type="Gene3D" id="1.10.12.10">
    <property type="entry name" value="Lyase 2-enoyl-coa Hydratase, Chain A, domain 2"/>
    <property type="match status" value="1"/>
</dbReference>
<dbReference type="Proteomes" id="UP000326671">
    <property type="component" value="Unassembled WGS sequence"/>
</dbReference>
<dbReference type="PANTHER" id="PTHR11941:SF54">
    <property type="entry name" value="ENOYL-COA HYDRATASE, MITOCHONDRIAL"/>
    <property type="match status" value="1"/>
</dbReference>
<dbReference type="EMBL" id="VYKL01000013">
    <property type="protein sequence ID" value="KAA9027498.1"/>
    <property type="molecule type" value="Genomic_DNA"/>
</dbReference>
<dbReference type="GO" id="GO:0004300">
    <property type="term" value="F:enoyl-CoA hydratase activity"/>
    <property type="evidence" value="ECO:0007669"/>
    <property type="project" value="UniProtKB-EC"/>
</dbReference>
<gene>
    <name evidence="4" type="ORF">F4V44_05735</name>
</gene>
<evidence type="ECO:0000313" key="4">
    <source>
        <dbReference type="EMBL" id="KAA9027498.1"/>
    </source>
</evidence>
<keyword evidence="5" id="KW-1185">Reference proteome</keyword>
<dbReference type="InterPro" id="IPR018376">
    <property type="entry name" value="Enoyl-CoA_hyd/isom_CS"/>
</dbReference>
<dbReference type="OrthoDB" id="9775794at2"/>